<organism evidence="2">
    <name type="scientific">Streptomyces sp. NBC_00180</name>
    <dbReference type="NCBI Taxonomy" id="2903632"/>
    <lineage>
        <taxon>Bacteria</taxon>
        <taxon>Bacillati</taxon>
        <taxon>Actinomycetota</taxon>
        <taxon>Actinomycetes</taxon>
        <taxon>Kitasatosporales</taxon>
        <taxon>Streptomycetaceae</taxon>
        <taxon>Streptomyces</taxon>
    </lineage>
</organism>
<feature type="domain" description="Transposase DDE" evidence="1">
    <location>
        <begin position="3"/>
        <end position="93"/>
    </location>
</feature>
<name>A0AAU1I9I7_9ACTN</name>
<sequence>MGLRNLPAKSWKMNRSWMAAANLAADLDAWLRLLVLHDQDGLADAEPQTMRMRIYHQTGRLSRHARIRYLRLDAAWPWATAFTLAWNRLAGLPQAT</sequence>
<reference evidence="2" key="1">
    <citation type="submission" date="2022-10" db="EMBL/GenBank/DDBJ databases">
        <title>The complete genomes of actinobacterial strains from the NBC collection.</title>
        <authorList>
            <person name="Joergensen T.S."/>
            <person name="Alvarez Arevalo M."/>
            <person name="Sterndorff E.B."/>
            <person name="Faurdal D."/>
            <person name="Vuksanovic O."/>
            <person name="Mourched A.-S."/>
            <person name="Charusanti P."/>
            <person name="Shaw S."/>
            <person name="Blin K."/>
            <person name="Weber T."/>
        </authorList>
    </citation>
    <scope>NUCLEOTIDE SEQUENCE</scope>
    <source>
        <strain evidence="2">NBC 00180</strain>
    </source>
</reference>
<proteinExistence type="predicted"/>
<evidence type="ECO:0000259" key="1">
    <source>
        <dbReference type="Pfam" id="PF13701"/>
    </source>
</evidence>
<accession>A0AAU1I9I7</accession>
<dbReference type="EMBL" id="CP108140">
    <property type="protein sequence ID" value="WTP91455.1"/>
    <property type="molecule type" value="Genomic_DNA"/>
</dbReference>
<dbReference type="Pfam" id="PF13701">
    <property type="entry name" value="DDE_Tnp_1_4"/>
    <property type="match status" value="1"/>
</dbReference>
<dbReference type="InterPro" id="IPR025668">
    <property type="entry name" value="Tnp_DDE_dom"/>
</dbReference>
<protein>
    <submittedName>
        <fullName evidence="2">Transposase</fullName>
    </submittedName>
</protein>
<evidence type="ECO:0000313" key="2">
    <source>
        <dbReference type="EMBL" id="WTP91455.1"/>
    </source>
</evidence>
<gene>
    <name evidence="2" type="ORF">OG477_42005</name>
</gene>
<dbReference type="AlphaFoldDB" id="A0AAU1I9I7"/>